<gene>
    <name evidence="2" type="ORF">DI392_10495</name>
</gene>
<protein>
    <submittedName>
        <fullName evidence="2">Acyl-CoA synthetase</fullName>
    </submittedName>
</protein>
<dbReference type="RefSeq" id="WP_109319863.1">
    <property type="nucleotide sequence ID" value="NZ_QFWT01000005.1"/>
</dbReference>
<accession>A0A2U3B8Z7</accession>
<keyword evidence="1" id="KW-0732">Signal</keyword>
<evidence type="ECO:0000256" key="1">
    <source>
        <dbReference type="SAM" id="SignalP"/>
    </source>
</evidence>
<dbReference type="OrthoDB" id="5904423at2"/>
<dbReference type="Proteomes" id="UP000245362">
    <property type="component" value="Unassembled WGS sequence"/>
</dbReference>
<dbReference type="InterPro" id="IPR016879">
    <property type="entry name" value="UCP028299"/>
</dbReference>
<feature type="chain" id="PRO_5015521010" evidence="1">
    <location>
        <begin position="20"/>
        <end position="114"/>
    </location>
</feature>
<dbReference type="EMBL" id="QFWT01000005">
    <property type="protein sequence ID" value="PWI33279.1"/>
    <property type="molecule type" value="Genomic_DNA"/>
</dbReference>
<evidence type="ECO:0000313" key="2">
    <source>
        <dbReference type="EMBL" id="PWI33279.1"/>
    </source>
</evidence>
<feature type="signal peptide" evidence="1">
    <location>
        <begin position="1"/>
        <end position="19"/>
    </location>
</feature>
<keyword evidence="3" id="KW-1185">Reference proteome</keyword>
<evidence type="ECO:0000313" key="3">
    <source>
        <dbReference type="Proteomes" id="UP000245362"/>
    </source>
</evidence>
<dbReference type="Pfam" id="PF11777">
    <property type="entry name" value="DUF3316"/>
    <property type="match status" value="1"/>
</dbReference>
<dbReference type="PIRSF" id="PIRSF028299">
    <property type="entry name" value="UCP028299"/>
    <property type="match status" value="1"/>
</dbReference>
<comment type="caution">
    <text evidence="2">The sequence shown here is derived from an EMBL/GenBank/DDBJ whole genome shotgun (WGS) entry which is preliminary data.</text>
</comment>
<sequence>MKTFITIAAGLLTTFAVSAAQLETVHRDTMLTSDSFGTKSEALNAGFNMYESLNTASNRQLRSKLTTFADNVVGGISVESAQVRIEEVPVSRNKIEYRAVVDVDYNYKARRSND</sequence>
<organism evidence="2 3">
    <name type="scientific">Vibrio albus</name>
    <dbReference type="NCBI Taxonomy" id="2200953"/>
    <lineage>
        <taxon>Bacteria</taxon>
        <taxon>Pseudomonadati</taxon>
        <taxon>Pseudomonadota</taxon>
        <taxon>Gammaproteobacteria</taxon>
        <taxon>Vibrionales</taxon>
        <taxon>Vibrionaceae</taxon>
        <taxon>Vibrio</taxon>
    </lineage>
</organism>
<name>A0A2U3B8Z7_9VIBR</name>
<proteinExistence type="predicted"/>
<dbReference type="AlphaFoldDB" id="A0A2U3B8Z7"/>
<reference evidence="2 3" key="1">
    <citation type="submission" date="2018-05" db="EMBL/GenBank/DDBJ databases">
        <title>Vibrio limimaris sp. nov., isolated from marine sediment.</title>
        <authorList>
            <person name="Li C.-M."/>
        </authorList>
    </citation>
    <scope>NUCLEOTIDE SEQUENCE [LARGE SCALE GENOMIC DNA]</scope>
    <source>
        <strain evidence="2 3">E4404</strain>
    </source>
</reference>